<gene>
    <name evidence="1" type="ORF">LCGC14_0661590</name>
</gene>
<organism evidence="1">
    <name type="scientific">marine sediment metagenome</name>
    <dbReference type="NCBI Taxonomy" id="412755"/>
    <lineage>
        <taxon>unclassified sequences</taxon>
        <taxon>metagenomes</taxon>
        <taxon>ecological metagenomes</taxon>
    </lineage>
</organism>
<dbReference type="AlphaFoldDB" id="A0A0F9TEW3"/>
<dbReference type="EMBL" id="LAZR01001268">
    <property type="protein sequence ID" value="KKN47591.1"/>
    <property type="molecule type" value="Genomic_DNA"/>
</dbReference>
<evidence type="ECO:0000313" key="1">
    <source>
        <dbReference type="EMBL" id="KKN47591.1"/>
    </source>
</evidence>
<proteinExistence type="predicted"/>
<name>A0A0F9TEW3_9ZZZZ</name>
<sequence>MIDIMKSKILAFLPVMKELEKAGYNPVKIMFSKTLLTIDEIEAVYKALTACKIKYPEWYSVMARGIPAL</sequence>
<accession>A0A0F9TEW3</accession>
<protein>
    <submittedName>
        <fullName evidence="1">Uncharacterized protein</fullName>
    </submittedName>
</protein>
<reference evidence="1" key="1">
    <citation type="journal article" date="2015" name="Nature">
        <title>Complex archaea that bridge the gap between prokaryotes and eukaryotes.</title>
        <authorList>
            <person name="Spang A."/>
            <person name="Saw J.H."/>
            <person name="Jorgensen S.L."/>
            <person name="Zaremba-Niedzwiedzka K."/>
            <person name="Martijn J."/>
            <person name="Lind A.E."/>
            <person name="van Eijk R."/>
            <person name="Schleper C."/>
            <person name="Guy L."/>
            <person name="Ettema T.J."/>
        </authorList>
    </citation>
    <scope>NUCLEOTIDE SEQUENCE</scope>
</reference>
<comment type="caution">
    <text evidence="1">The sequence shown here is derived from an EMBL/GenBank/DDBJ whole genome shotgun (WGS) entry which is preliminary data.</text>
</comment>